<dbReference type="EMBL" id="KV427615">
    <property type="protein sequence ID" value="KZT08336.1"/>
    <property type="molecule type" value="Genomic_DNA"/>
</dbReference>
<dbReference type="GO" id="GO:0006508">
    <property type="term" value="P:proteolysis"/>
    <property type="evidence" value="ECO:0007669"/>
    <property type="project" value="UniProtKB-KW"/>
</dbReference>
<dbReference type="PANTHER" id="PTHR47966:SF51">
    <property type="entry name" value="BETA-SITE APP-CLEAVING ENZYME, ISOFORM A-RELATED"/>
    <property type="match status" value="1"/>
</dbReference>
<feature type="chain" id="PRO_5007857593" evidence="6">
    <location>
        <begin position="22"/>
        <end position="405"/>
    </location>
</feature>
<keyword evidence="9" id="KW-1185">Reference proteome</keyword>
<organism evidence="8 9">
    <name type="scientific">Laetiporus sulphureus 93-53</name>
    <dbReference type="NCBI Taxonomy" id="1314785"/>
    <lineage>
        <taxon>Eukaryota</taxon>
        <taxon>Fungi</taxon>
        <taxon>Dikarya</taxon>
        <taxon>Basidiomycota</taxon>
        <taxon>Agaricomycotina</taxon>
        <taxon>Agaricomycetes</taxon>
        <taxon>Polyporales</taxon>
        <taxon>Laetiporus</taxon>
    </lineage>
</organism>
<dbReference type="OrthoDB" id="771136at2759"/>
<evidence type="ECO:0000256" key="6">
    <source>
        <dbReference type="SAM" id="SignalP"/>
    </source>
</evidence>
<dbReference type="STRING" id="1314785.A0A165F3Z4"/>
<evidence type="ECO:0000313" key="8">
    <source>
        <dbReference type="EMBL" id="KZT08336.1"/>
    </source>
</evidence>
<feature type="active site" evidence="3">
    <location>
        <position position="276"/>
    </location>
</feature>
<dbReference type="Gene3D" id="2.40.70.10">
    <property type="entry name" value="Acid Proteases"/>
    <property type="match status" value="2"/>
</dbReference>
<dbReference type="GeneID" id="63825518"/>
<sequence length="405" mass="42874">MLLASTSLILLGLVLTGPVAATLEVVGSPYRLLLTSRQVPRGEVARSRKRSLSAFGIPLAEEFNGTDLQWFGNISVGTPPQTIPVVFDTGSSTLEFASTECGAACANQIKFDPSLSSTYVGSNDTFEIAFATGGGVNPIVSDDEYVLWLRAGNDTVTVGGIATPNVELYTIINQTAAFAPDPYSGIQGMSAIAQGFFAGLIEQGLPAMFGMYLTPHTVGNAELTLGGVDESKINGTIEWADKVVDPYGDWQLNSSRISVNGKTTLLLTSNRTIIFDSGTSNVYFSPDIANAIYALISPDIQPYTAEPGAYAISCDKIDELPAQIDITFTNIEGAAFNLTIPSSELNVGPFTGDPSICQTMINALEGLDLVGGSLLKHYYSAWDLTNQRIGFAPNGVPEWLGGGVL</sequence>
<feature type="active site" evidence="3">
    <location>
        <position position="88"/>
    </location>
</feature>
<dbReference type="InParanoid" id="A0A165F3Z4"/>
<dbReference type="PROSITE" id="PS51767">
    <property type="entry name" value="PEPTIDASE_A1"/>
    <property type="match status" value="1"/>
</dbReference>
<feature type="disulfide bond" evidence="4">
    <location>
        <begin position="101"/>
        <end position="105"/>
    </location>
</feature>
<evidence type="ECO:0000256" key="5">
    <source>
        <dbReference type="RuleBase" id="RU000454"/>
    </source>
</evidence>
<dbReference type="AlphaFoldDB" id="A0A165F3Z4"/>
<evidence type="ECO:0000313" key="9">
    <source>
        <dbReference type="Proteomes" id="UP000076871"/>
    </source>
</evidence>
<keyword evidence="2 5" id="KW-0064">Aspartyl protease</keyword>
<gene>
    <name evidence="8" type="ORF">LAESUDRAFT_723835</name>
</gene>
<keyword evidence="5 8" id="KW-0645">Protease</keyword>
<evidence type="ECO:0000259" key="7">
    <source>
        <dbReference type="PROSITE" id="PS51767"/>
    </source>
</evidence>
<reference evidence="8 9" key="1">
    <citation type="journal article" date="2016" name="Mol. Biol. Evol.">
        <title>Comparative Genomics of Early-Diverging Mushroom-Forming Fungi Provides Insights into the Origins of Lignocellulose Decay Capabilities.</title>
        <authorList>
            <person name="Nagy L.G."/>
            <person name="Riley R."/>
            <person name="Tritt A."/>
            <person name="Adam C."/>
            <person name="Daum C."/>
            <person name="Floudas D."/>
            <person name="Sun H."/>
            <person name="Yadav J.S."/>
            <person name="Pangilinan J."/>
            <person name="Larsson K.H."/>
            <person name="Matsuura K."/>
            <person name="Barry K."/>
            <person name="Labutti K."/>
            <person name="Kuo R."/>
            <person name="Ohm R.A."/>
            <person name="Bhattacharya S.S."/>
            <person name="Shirouzu T."/>
            <person name="Yoshinaga Y."/>
            <person name="Martin F.M."/>
            <person name="Grigoriev I.V."/>
            <person name="Hibbett D.S."/>
        </authorList>
    </citation>
    <scope>NUCLEOTIDE SEQUENCE [LARGE SCALE GENOMIC DNA]</scope>
    <source>
        <strain evidence="8 9">93-53</strain>
    </source>
</reference>
<keyword evidence="5" id="KW-0378">Hydrolase</keyword>
<evidence type="ECO:0000256" key="2">
    <source>
        <dbReference type="ARBA" id="ARBA00022750"/>
    </source>
</evidence>
<evidence type="ECO:0000256" key="4">
    <source>
        <dbReference type="PIRSR" id="PIRSR601461-2"/>
    </source>
</evidence>
<evidence type="ECO:0000256" key="1">
    <source>
        <dbReference type="ARBA" id="ARBA00007447"/>
    </source>
</evidence>
<dbReference type="InterPro" id="IPR034164">
    <property type="entry name" value="Pepsin-like_dom"/>
</dbReference>
<dbReference type="PRINTS" id="PR00792">
    <property type="entry name" value="PEPSIN"/>
</dbReference>
<keyword evidence="4" id="KW-1015">Disulfide bond</keyword>
<dbReference type="InterPro" id="IPR021109">
    <property type="entry name" value="Peptidase_aspartic_dom_sf"/>
</dbReference>
<accession>A0A165F3Z4</accession>
<feature type="signal peptide" evidence="6">
    <location>
        <begin position="1"/>
        <end position="21"/>
    </location>
</feature>
<protein>
    <submittedName>
        <fullName evidence="8">Acid protease</fullName>
    </submittedName>
</protein>
<dbReference type="RefSeq" id="XP_040766076.1">
    <property type="nucleotide sequence ID" value="XM_040908489.1"/>
</dbReference>
<name>A0A165F3Z4_9APHY</name>
<proteinExistence type="inferred from homology"/>
<dbReference type="PANTHER" id="PTHR47966">
    <property type="entry name" value="BETA-SITE APP-CLEAVING ENZYME, ISOFORM A-RELATED"/>
    <property type="match status" value="1"/>
</dbReference>
<dbReference type="GO" id="GO:0004190">
    <property type="term" value="F:aspartic-type endopeptidase activity"/>
    <property type="evidence" value="ECO:0007669"/>
    <property type="project" value="UniProtKB-KW"/>
</dbReference>
<dbReference type="Proteomes" id="UP000076871">
    <property type="component" value="Unassembled WGS sequence"/>
</dbReference>
<dbReference type="CDD" id="cd05471">
    <property type="entry name" value="pepsin_like"/>
    <property type="match status" value="1"/>
</dbReference>
<comment type="similarity">
    <text evidence="1 5">Belongs to the peptidase A1 family.</text>
</comment>
<dbReference type="SUPFAM" id="SSF50630">
    <property type="entry name" value="Acid proteases"/>
    <property type="match status" value="1"/>
</dbReference>
<feature type="domain" description="Peptidase A1" evidence="7">
    <location>
        <begin position="70"/>
        <end position="392"/>
    </location>
</feature>
<dbReference type="Pfam" id="PF00026">
    <property type="entry name" value="Asp"/>
    <property type="match status" value="1"/>
</dbReference>
<keyword evidence="6" id="KW-0732">Signal</keyword>
<dbReference type="InterPro" id="IPR001969">
    <property type="entry name" value="Aspartic_peptidase_AS"/>
</dbReference>
<dbReference type="InterPro" id="IPR033121">
    <property type="entry name" value="PEPTIDASE_A1"/>
</dbReference>
<evidence type="ECO:0000256" key="3">
    <source>
        <dbReference type="PIRSR" id="PIRSR601461-1"/>
    </source>
</evidence>
<dbReference type="PROSITE" id="PS00141">
    <property type="entry name" value="ASP_PROTEASE"/>
    <property type="match status" value="1"/>
</dbReference>
<dbReference type="InterPro" id="IPR001461">
    <property type="entry name" value="Aspartic_peptidase_A1"/>
</dbReference>